<dbReference type="PATRIC" id="fig|1122241.3.peg.2154"/>
<dbReference type="RefSeq" id="WP_064774381.1">
    <property type="nucleotide sequence ID" value="NZ_LTBC01000007.1"/>
</dbReference>
<keyword evidence="2 6" id="KW-1003">Cell membrane</keyword>
<dbReference type="OrthoDB" id="48231at2"/>
<comment type="similarity">
    <text evidence="6">Belongs to the UPF0316 family.</text>
</comment>
<evidence type="ECO:0000256" key="3">
    <source>
        <dbReference type="ARBA" id="ARBA00022692"/>
    </source>
</evidence>
<gene>
    <name evidence="9" type="ORF">MOMUL_20290</name>
</gene>
<dbReference type="InterPro" id="IPR019264">
    <property type="entry name" value="DUF2179"/>
</dbReference>
<organism evidence="9 10">
    <name type="scientific">Moorella mulderi DSM 14980</name>
    <dbReference type="NCBI Taxonomy" id="1122241"/>
    <lineage>
        <taxon>Bacteria</taxon>
        <taxon>Bacillati</taxon>
        <taxon>Bacillota</taxon>
        <taxon>Clostridia</taxon>
        <taxon>Neomoorellales</taxon>
        <taxon>Neomoorellaceae</taxon>
        <taxon>Neomoorella</taxon>
    </lineage>
</organism>
<reference evidence="9 10" key="1">
    <citation type="submission" date="2016-02" db="EMBL/GenBank/DDBJ databases">
        <title>Genome sequence of Moorella mulderi DSM 14980.</title>
        <authorList>
            <person name="Poehlein A."/>
            <person name="Daniel R."/>
        </authorList>
    </citation>
    <scope>NUCLEOTIDE SEQUENCE [LARGE SCALE GENOMIC DNA]</scope>
    <source>
        <strain evidence="9 10">DSM 14980</strain>
    </source>
</reference>
<dbReference type="EMBL" id="LTBC01000007">
    <property type="protein sequence ID" value="KYH31879.1"/>
    <property type="molecule type" value="Genomic_DNA"/>
</dbReference>
<dbReference type="PANTHER" id="PTHR40060:SF1">
    <property type="entry name" value="UPF0316 PROTEIN YEBE"/>
    <property type="match status" value="1"/>
</dbReference>
<evidence type="ECO:0000256" key="1">
    <source>
        <dbReference type="ARBA" id="ARBA00004651"/>
    </source>
</evidence>
<dbReference type="AlphaFoldDB" id="A0A151AW28"/>
<dbReference type="PANTHER" id="PTHR40060">
    <property type="entry name" value="UPF0316 PROTEIN YEBE"/>
    <property type="match status" value="1"/>
</dbReference>
<dbReference type="HAMAP" id="MF_01515">
    <property type="entry name" value="UPF0316"/>
    <property type="match status" value="1"/>
</dbReference>
<feature type="transmembrane region" description="Helical" evidence="6">
    <location>
        <begin position="6"/>
        <end position="28"/>
    </location>
</feature>
<evidence type="ECO:0000256" key="2">
    <source>
        <dbReference type="ARBA" id="ARBA00022475"/>
    </source>
</evidence>
<feature type="transmembrane region" description="Helical" evidence="6">
    <location>
        <begin position="35"/>
        <end position="56"/>
    </location>
</feature>
<name>A0A151AW28_9FIRM</name>
<proteinExistence type="inferred from homology"/>
<dbReference type="Pfam" id="PF18955">
    <property type="entry name" value="DUF5698"/>
    <property type="match status" value="1"/>
</dbReference>
<keyword evidence="4 6" id="KW-1133">Transmembrane helix</keyword>
<keyword evidence="5 6" id="KW-0472">Membrane</keyword>
<dbReference type="CDD" id="cd16381">
    <property type="entry name" value="YitT_C_like_1"/>
    <property type="match status" value="1"/>
</dbReference>
<protein>
    <recommendedName>
        <fullName evidence="6">UPF0316 protein MOMUL_20290</fullName>
    </recommendedName>
</protein>
<dbReference type="Proteomes" id="UP000075670">
    <property type="component" value="Unassembled WGS sequence"/>
</dbReference>
<feature type="transmembrane region" description="Helical" evidence="6">
    <location>
        <begin position="62"/>
        <end position="82"/>
    </location>
</feature>
<evidence type="ECO:0000313" key="9">
    <source>
        <dbReference type="EMBL" id="KYH31879.1"/>
    </source>
</evidence>
<evidence type="ECO:0000256" key="6">
    <source>
        <dbReference type="HAMAP-Rule" id="MF_01515"/>
    </source>
</evidence>
<keyword evidence="10" id="KW-1185">Reference proteome</keyword>
<evidence type="ECO:0000313" key="10">
    <source>
        <dbReference type="Proteomes" id="UP000075670"/>
    </source>
</evidence>
<comment type="subcellular location">
    <subcellularLocation>
        <location evidence="1 6">Cell membrane</location>
        <topology evidence="1 6">Multi-pass membrane protein</topology>
    </subcellularLocation>
</comment>
<keyword evidence="3 6" id="KW-0812">Transmembrane</keyword>
<accession>A0A151AW28</accession>
<feature type="domain" description="DUF5698" evidence="8">
    <location>
        <begin position="23"/>
        <end position="79"/>
    </location>
</feature>
<evidence type="ECO:0000256" key="4">
    <source>
        <dbReference type="ARBA" id="ARBA00022989"/>
    </source>
</evidence>
<dbReference type="Pfam" id="PF10035">
    <property type="entry name" value="DUF2179"/>
    <property type="match status" value="1"/>
</dbReference>
<evidence type="ECO:0000256" key="5">
    <source>
        <dbReference type="ARBA" id="ARBA00023136"/>
    </source>
</evidence>
<comment type="caution">
    <text evidence="9">The sequence shown here is derived from an EMBL/GenBank/DDBJ whole genome shotgun (WGS) entry which is preliminary data.</text>
</comment>
<dbReference type="NCBIfam" id="NF003194">
    <property type="entry name" value="PRK04164.1-5"/>
    <property type="match status" value="1"/>
</dbReference>
<evidence type="ECO:0000259" key="7">
    <source>
        <dbReference type="Pfam" id="PF10035"/>
    </source>
</evidence>
<sequence>MLALVGGYFLIFLARVTDVSLATLRMLLLVRGKRFYAAGIGLFEVTIYVVALKYVVDRLNDPASLIFYAMGFATGNIIGSIIEEKVALGQVTVQVITLHNPLELAETLRAAGFGVTITEGQGRDGCHPILNLSFPRKQLNEIQQMVNHWDPGAFVVVHEARTTHGGFCRYRSKGK</sequence>
<evidence type="ECO:0000259" key="8">
    <source>
        <dbReference type="Pfam" id="PF18955"/>
    </source>
</evidence>
<dbReference type="InterPro" id="IPR022930">
    <property type="entry name" value="UPF0316"/>
</dbReference>
<feature type="domain" description="DUF2179" evidence="7">
    <location>
        <begin position="113"/>
        <end position="165"/>
    </location>
</feature>
<dbReference type="InterPro" id="IPR044035">
    <property type="entry name" value="DUF5698"/>
</dbReference>
<dbReference type="GO" id="GO:0005886">
    <property type="term" value="C:plasma membrane"/>
    <property type="evidence" value="ECO:0007669"/>
    <property type="project" value="UniProtKB-SubCell"/>
</dbReference>